<organism evidence="6 7">
    <name type="scientific">Laccaria amethystina LaAM-08-1</name>
    <dbReference type="NCBI Taxonomy" id="1095629"/>
    <lineage>
        <taxon>Eukaryota</taxon>
        <taxon>Fungi</taxon>
        <taxon>Dikarya</taxon>
        <taxon>Basidiomycota</taxon>
        <taxon>Agaricomycotina</taxon>
        <taxon>Agaricomycetes</taxon>
        <taxon>Agaricomycetidae</taxon>
        <taxon>Agaricales</taxon>
        <taxon>Agaricineae</taxon>
        <taxon>Hydnangiaceae</taxon>
        <taxon>Laccaria</taxon>
    </lineage>
</organism>
<dbReference type="InterPro" id="IPR038286">
    <property type="entry name" value="IPK_sf"/>
</dbReference>
<dbReference type="SUPFAM" id="SSF56104">
    <property type="entry name" value="SAICAR synthase-like"/>
    <property type="match status" value="1"/>
</dbReference>
<keyword evidence="7" id="KW-1185">Reference proteome</keyword>
<evidence type="ECO:0000256" key="3">
    <source>
        <dbReference type="ARBA" id="ARBA00022777"/>
    </source>
</evidence>
<dbReference type="InterPro" id="IPR005522">
    <property type="entry name" value="IPK"/>
</dbReference>
<dbReference type="GO" id="GO:0000824">
    <property type="term" value="F:inositol-1,4,5,6-tetrakisphosphate 3-kinase activity"/>
    <property type="evidence" value="ECO:0007669"/>
    <property type="project" value="TreeGrafter"/>
</dbReference>
<dbReference type="GO" id="GO:0005634">
    <property type="term" value="C:nucleus"/>
    <property type="evidence" value="ECO:0007669"/>
    <property type="project" value="TreeGrafter"/>
</dbReference>
<evidence type="ECO:0000313" key="6">
    <source>
        <dbReference type="EMBL" id="KIJ95140.1"/>
    </source>
</evidence>
<name>A0A0C9WTA8_9AGAR</name>
<keyword evidence="3 4" id="KW-0418">Kinase</keyword>
<keyword evidence="2 4" id="KW-0808">Transferase</keyword>
<accession>A0A0C9WTA8</accession>
<dbReference type="EMBL" id="KN838766">
    <property type="protein sequence ID" value="KIJ95140.1"/>
    <property type="molecule type" value="Genomic_DNA"/>
</dbReference>
<dbReference type="GO" id="GO:0032958">
    <property type="term" value="P:inositol phosphate biosynthetic process"/>
    <property type="evidence" value="ECO:0007669"/>
    <property type="project" value="InterPro"/>
</dbReference>
<dbReference type="Pfam" id="PF03770">
    <property type="entry name" value="IPK"/>
    <property type="match status" value="1"/>
</dbReference>
<protein>
    <recommendedName>
        <fullName evidence="4">Kinase</fullName>
        <ecNumber evidence="4">2.7.-.-</ecNumber>
    </recommendedName>
</protein>
<feature type="compositionally biased region" description="Acidic residues" evidence="5">
    <location>
        <begin position="257"/>
        <end position="279"/>
    </location>
</feature>
<dbReference type="PANTHER" id="PTHR12400">
    <property type="entry name" value="INOSITOL POLYPHOSPHATE KINASE"/>
    <property type="match status" value="1"/>
</dbReference>
<dbReference type="HOGENOM" id="CLU_042569_3_1_1"/>
<reference evidence="7" key="2">
    <citation type="submission" date="2015-01" db="EMBL/GenBank/DDBJ databases">
        <title>Evolutionary Origins and Diversification of the Mycorrhizal Mutualists.</title>
        <authorList>
            <consortium name="DOE Joint Genome Institute"/>
            <consortium name="Mycorrhizal Genomics Consortium"/>
            <person name="Kohler A."/>
            <person name="Kuo A."/>
            <person name="Nagy L.G."/>
            <person name="Floudas D."/>
            <person name="Copeland A."/>
            <person name="Barry K.W."/>
            <person name="Cichocki N."/>
            <person name="Veneault-Fourrey C."/>
            <person name="LaButti K."/>
            <person name="Lindquist E.A."/>
            <person name="Lipzen A."/>
            <person name="Lundell T."/>
            <person name="Morin E."/>
            <person name="Murat C."/>
            <person name="Riley R."/>
            <person name="Ohm R."/>
            <person name="Sun H."/>
            <person name="Tunlid A."/>
            <person name="Henrissat B."/>
            <person name="Grigoriev I.V."/>
            <person name="Hibbett D.S."/>
            <person name="Martin F."/>
        </authorList>
    </citation>
    <scope>NUCLEOTIDE SEQUENCE [LARGE SCALE GENOMIC DNA]</scope>
    <source>
        <strain evidence="7">LaAM-08-1</strain>
    </source>
</reference>
<dbReference type="Gene3D" id="3.30.470.160">
    <property type="entry name" value="Inositol polyphosphate kinase"/>
    <property type="match status" value="1"/>
</dbReference>
<dbReference type="GO" id="GO:0046854">
    <property type="term" value="P:phosphatidylinositol phosphate biosynthetic process"/>
    <property type="evidence" value="ECO:0007669"/>
    <property type="project" value="TreeGrafter"/>
</dbReference>
<evidence type="ECO:0000256" key="4">
    <source>
        <dbReference type="RuleBase" id="RU363090"/>
    </source>
</evidence>
<dbReference type="OrthoDB" id="338650at2759"/>
<evidence type="ECO:0000313" key="7">
    <source>
        <dbReference type="Proteomes" id="UP000054477"/>
    </source>
</evidence>
<sequence>MEIGPTQTLNSQVGGHAGVLTTEDGSLLIKPAFPRELEIYQKLLYDPALEVLRPFTANFLGTLKLEGEVDQSNPITANGGIAIKPIDDHKDELFWTTQSIVLENVTYPFLKPNILDIKLGTILYDETASPEKVERMKKIARDTTSFETGVRLTGFQVYDNATSLPVITPKSYGKSIKPSDLPDGISRFFPIGQAPSSSSGLPKQTLLPILHAIREDVADIREVFTTLEIRMVGGSLFIVYEADWARAEDGLQRLWLDEGDEEGEDEDEEDEDEDDDDEDRPGPPFVVKIIDFAHTRLAPGEGADEGALLGIDTVLRLLDARIAQIEGLKF</sequence>
<proteinExistence type="inferred from homology"/>
<comment type="similarity">
    <text evidence="1 4">Belongs to the inositol phosphokinase (IPK) family.</text>
</comment>
<dbReference type="STRING" id="1095629.A0A0C9WTA8"/>
<dbReference type="Proteomes" id="UP000054477">
    <property type="component" value="Unassembled WGS sequence"/>
</dbReference>
<dbReference type="AlphaFoldDB" id="A0A0C9WTA8"/>
<reference evidence="6 7" key="1">
    <citation type="submission" date="2014-04" db="EMBL/GenBank/DDBJ databases">
        <authorList>
            <consortium name="DOE Joint Genome Institute"/>
            <person name="Kuo A."/>
            <person name="Kohler A."/>
            <person name="Nagy L.G."/>
            <person name="Floudas D."/>
            <person name="Copeland A."/>
            <person name="Barry K.W."/>
            <person name="Cichocki N."/>
            <person name="Veneault-Fourrey C."/>
            <person name="LaButti K."/>
            <person name="Lindquist E.A."/>
            <person name="Lipzen A."/>
            <person name="Lundell T."/>
            <person name="Morin E."/>
            <person name="Murat C."/>
            <person name="Sun H."/>
            <person name="Tunlid A."/>
            <person name="Henrissat B."/>
            <person name="Grigoriev I.V."/>
            <person name="Hibbett D.S."/>
            <person name="Martin F."/>
            <person name="Nordberg H.P."/>
            <person name="Cantor M.N."/>
            <person name="Hua S.X."/>
        </authorList>
    </citation>
    <scope>NUCLEOTIDE SEQUENCE [LARGE SCALE GENOMIC DNA]</scope>
    <source>
        <strain evidence="6 7">LaAM-08-1</strain>
    </source>
</reference>
<dbReference type="GO" id="GO:0005737">
    <property type="term" value="C:cytoplasm"/>
    <property type="evidence" value="ECO:0007669"/>
    <property type="project" value="TreeGrafter"/>
</dbReference>
<evidence type="ECO:0000256" key="5">
    <source>
        <dbReference type="SAM" id="MobiDB-lite"/>
    </source>
</evidence>
<feature type="region of interest" description="Disordered" evidence="5">
    <location>
        <begin position="257"/>
        <end position="284"/>
    </location>
</feature>
<dbReference type="GO" id="GO:0008440">
    <property type="term" value="F:inositol-1,4,5-trisphosphate 3-kinase activity"/>
    <property type="evidence" value="ECO:0007669"/>
    <property type="project" value="TreeGrafter"/>
</dbReference>
<evidence type="ECO:0000256" key="2">
    <source>
        <dbReference type="ARBA" id="ARBA00022679"/>
    </source>
</evidence>
<evidence type="ECO:0000256" key="1">
    <source>
        <dbReference type="ARBA" id="ARBA00007374"/>
    </source>
</evidence>
<dbReference type="EC" id="2.7.-.-" evidence="4"/>
<gene>
    <name evidence="6" type="ORF">K443DRAFT_683249</name>
</gene>
<dbReference type="PANTHER" id="PTHR12400:SF108">
    <property type="entry name" value="KINASE"/>
    <property type="match status" value="1"/>
</dbReference>